<keyword evidence="1" id="KW-0812">Transmembrane</keyword>
<accession>A0A7I9ZLA1</accession>
<dbReference type="AlphaFoldDB" id="A0A7I9ZLA1"/>
<dbReference type="Proteomes" id="UP000465304">
    <property type="component" value="Unassembled WGS sequence"/>
</dbReference>
<feature type="transmembrane region" description="Helical" evidence="1">
    <location>
        <begin position="69"/>
        <end position="88"/>
    </location>
</feature>
<name>A0A7I9ZLA1_9MYCO</name>
<comment type="caution">
    <text evidence="2">The sequence shown here is derived from an EMBL/GenBank/DDBJ whole genome shotgun (WGS) entry which is preliminary data.</text>
</comment>
<dbReference type="RefSeq" id="WP_163888544.1">
    <property type="nucleotide sequence ID" value="NZ_JACKSE010000337.1"/>
</dbReference>
<reference evidence="2 3" key="1">
    <citation type="journal article" date="2019" name="Emerg. Microbes Infect.">
        <title>Comprehensive subspecies identification of 175 nontuberculous mycobacteria species based on 7547 genomic profiles.</title>
        <authorList>
            <person name="Matsumoto Y."/>
            <person name="Kinjo T."/>
            <person name="Motooka D."/>
            <person name="Nabeya D."/>
            <person name="Jung N."/>
            <person name="Uechi K."/>
            <person name="Horii T."/>
            <person name="Iida T."/>
            <person name="Fujita J."/>
            <person name="Nakamura S."/>
        </authorList>
    </citation>
    <scope>NUCLEOTIDE SEQUENCE [LARGE SCALE GENOMIC DNA]</scope>
    <source>
        <strain evidence="2 3">JCM 30996</strain>
    </source>
</reference>
<sequence>MMIDAGCLRLVPTVLALWLRSAVATRLYAPAPSWRDHVVKLDRTFYSRLVGQRGDSFARWYYAQGKGKQFVLCLCAVALPVIGLALIFPLPQQQASNQVVVWCDPQGRKTIDGQETPNITVSRDDPRFDESDLDATMFRLCATVS</sequence>
<keyword evidence="1" id="KW-0472">Membrane</keyword>
<keyword evidence="3" id="KW-1185">Reference proteome</keyword>
<protein>
    <submittedName>
        <fullName evidence="2">Uncharacterized protein</fullName>
    </submittedName>
</protein>
<keyword evidence="1" id="KW-1133">Transmembrane helix</keyword>
<organism evidence="2 3">
    <name type="scientific">Mycolicibacterium hippocampi</name>
    <dbReference type="NCBI Taxonomy" id="659824"/>
    <lineage>
        <taxon>Bacteria</taxon>
        <taxon>Bacillati</taxon>
        <taxon>Actinomycetota</taxon>
        <taxon>Actinomycetes</taxon>
        <taxon>Mycobacteriales</taxon>
        <taxon>Mycobacteriaceae</taxon>
        <taxon>Mycolicibacterium</taxon>
    </lineage>
</organism>
<evidence type="ECO:0000313" key="2">
    <source>
        <dbReference type="EMBL" id="GFH01821.1"/>
    </source>
</evidence>
<dbReference type="EMBL" id="BLLB01000002">
    <property type="protein sequence ID" value="GFH01821.1"/>
    <property type="molecule type" value="Genomic_DNA"/>
</dbReference>
<evidence type="ECO:0000313" key="3">
    <source>
        <dbReference type="Proteomes" id="UP000465304"/>
    </source>
</evidence>
<evidence type="ECO:0000256" key="1">
    <source>
        <dbReference type="SAM" id="Phobius"/>
    </source>
</evidence>
<proteinExistence type="predicted"/>
<gene>
    <name evidence="2" type="ORF">MHIP_23040</name>
</gene>